<evidence type="ECO:0000259" key="1">
    <source>
        <dbReference type="Pfam" id="PF20236"/>
    </source>
</evidence>
<dbReference type="EMBL" id="ML170174">
    <property type="protein sequence ID" value="TDL22612.1"/>
    <property type="molecule type" value="Genomic_DNA"/>
</dbReference>
<dbReference type="VEuPathDB" id="FungiDB:BD410DRAFT_788436"/>
<protein>
    <recommendedName>
        <fullName evidence="1">DUF6593 domain-containing protein</fullName>
    </recommendedName>
</protein>
<accession>A0A4Y7Q638</accession>
<gene>
    <name evidence="2" type="ORF">BD410DRAFT_788436</name>
</gene>
<evidence type="ECO:0000313" key="3">
    <source>
        <dbReference type="Proteomes" id="UP000294933"/>
    </source>
</evidence>
<dbReference type="InterPro" id="IPR046528">
    <property type="entry name" value="DUF6593"/>
</dbReference>
<dbReference type="Pfam" id="PF20236">
    <property type="entry name" value="DUF6593"/>
    <property type="match status" value="1"/>
</dbReference>
<organism evidence="2 3">
    <name type="scientific">Rickenella mellea</name>
    <dbReference type="NCBI Taxonomy" id="50990"/>
    <lineage>
        <taxon>Eukaryota</taxon>
        <taxon>Fungi</taxon>
        <taxon>Dikarya</taxon>
        <taxon>Basidiomycota</taxon>
        <taxon>Agaricomycotina</taxon>
        <taxon>Agaricomycetes</taxon>
        <taxon>Hymenochaetales</taxon>
        <taxon>Rickenellaceae</taxon>
        <taxon>Rickenella</taxon>
    </lineage>
</organism>
<evidence type="ECO:0000313" key="2">
    <source>
        <dbReference type="EMBL" id="TDL22612.1"/>
    </source>
</evidence>
<proteinExistence type="predicted"/>
<sequence>MELSSREIPCALGGPHTVTVMLNLIHSPATHDPKLPAGVNARCIKPLYRVKTSRPLIGPDVTTIFRLDSEVETEKARITWKTFRSSVIEFGGKKFDFDKFLVPGKPFSKSRLIHVNGETFEWKRGLELYNSQHQLVAKYHRPSNPNSLIQIKESQFLDVADGLDRQLLDIVVVSFVIMWTRERQEAGAQVDS</sequence>
<dbReference type="Proteomes" id="UP000294933">
    <property type="component" value="Unassembled WGS sequence"/>
</dbReference>
<dbReference type="AlphaFoldDB" id="A0A4Y7Q638"/>
<keyword evidence="3" id="KW-1185">Reference proteome</keyword>
<name>A0A4Y7Q638_9AGAM</name>
<reference evidence="2 3" key="1">
    <citation type="submission" date="2018-06" db="EMBL/GenBank/DDBJ databases">
        <title>A transcriptomic atlas of mushroom development highlights an independent origin of complex multicellularity.</title>
        <authorList>
            <consortium name="DOE Joint Genome Institute"/>
            <person name="Krizsan K."/>
            <person name="Almasi E."/>
            <person name="Merenyi Z."/>
            <person name="Sahu N."/>
            <person name="Viragh M."/>
            <person name="Koszo T."/>
            <person name="Mondo S."/>
            <person name="Kiss B."/>
            <person name="Balint B."/>
            <person name="Kues U."/>
            <person name="Barry K."/>
            <person name="Hegedus J.C."/>
            <person name="Henrissat B."/>
            <person name="Johnson J."/>
            <person name="Lipzen A."/>
            <person name="Ohm R."/>
            <person name="Nagy I."/>
            <person name="Pangilinan J."/>
            <person name="Yan J."/>
            <person name="Xiong Y."/>
            <person name="Grigoriev I.V."/>
            <person name="Hibbett D.S."/>
            <person name="Nagy L.G."/>
        </authorList>
    </citation>
    <scope>NUCLEOTIDE SEQUENCE [LARGE SCALE GENOMIC DNA]</scope>
    <source>
        <strain evidence="2 3">SZMC22713</strain>
    </source>
</reference>
<feature type="domain" description="DUF6593" evidence="1">
    <location>
        <begin position="45"/>
        <end position="184"/>
    </location>
</feature>